<gene>
    <name evidence="2" type="ORF">KFE25_003285</name>
</gene>
<organism evidence="2 3">
    <name type="scientific">Diacronema lutheri</name>
    <name type="common">Unicellular marine alga</name>
    <name type="synonym">Monochrysis lutheri</name>
    <dbReference type="NCBI Taxonomy" id="2081491"/>
    <lineage>
        <taxon>Eukaryota</taxon>
        <taxon>Haptista</taxon>
        <taxon>Haptophyta</taxon>
        <taxon>Pavlovophyceae</taxon>
        <taxon>Pavlovales</taxon>
        <taxon>Pavlovaceae</taxon>
        <taxon>Diacronema</taxon>
    </lineage>
</organism>
<name>A0A8J5XM42_DIALT</name>
<dbReference type="Proteomes" id="UP000751190">
    <property type="component" value="Unassembled WGS sequence"/>
</dbReference>
<dbReference type="OrthoDB" id="6103133at2759"/>
<proteinExistence type="predicted"/>
<dbReference type="InterPro" id="IPR032727">
    <property type="entry name" value="CLAMP"/>
</dbReference>
<evidence type="ECO:0000313" key="3">
    <source>
        <dbReference type="Proteomes" id="UP000751190"/>
    </source>
</evidence>
<dbReference type="Pfam" id="PF14769">
    <property type="entry name" value="CLAMP"/>
    <property type="match status" value="1"/>
</dbReference>
<evidence type="ECO:0000313" key="2">
    <source>
        <dbReference type="EMBL" id="KAG8464222.1"/>
    </source>
</evidence>
<feature type="region of interest" description="Disordered" evidence="1">
    <location>
        <begin position="171"/>
        <end position="204"/>
    </location>
</feature>
<dbReference type="AlphaFoldDB" id="A0A8J5XM42"/>
<dbReference type="PANTHER" id="PTHR28457">
    <property type="entry name" value="COILED-COIL DOMAIN-CONTAINING PROTEIN 189"/>
    <property type="match status" value="1"/>
</dbReference>
<protein>
    <submittedName>
        <fullName evidence="2">Uncharacterized protein</fullName>
    </submittedName>
</protein>
<sequence length="265" mass="28633">MALRLLPAQLDEIWAADEPTAVGILARIASQPKHESDLRQSIYVDFLHQTLAFCKDVGFSVAKTFVAFETIVAVHAQACGQLLSKEEAFAQWSQLLMERISALPPEESMTLAQVQSLTAHVSADYFNHYELHQHVFTQEREGERRRLNAFVQLAALPLPLEQGTPVVHAPASDAEAAPSTDAVRAATPAADAAAPAAPDELPDAGLPEVDEAIAKLVEDRVEAARAALAAQFDQREAELAERIASLELAAEKSSRPASRAGSKKK</sequence>
<reference evidence="2" key="1">
    <citation type="submission" date="2021-05" db="EMBL/GenBank/DDBJ databases">
        <title>The genome of the haptophyte Pavlova lutheri (Diacronema luteri, Pavlovales) - a model for lipid biosynthesis in eukaryotic algae.</title>
        <authorList>
            <person name="Hulatt C.J."/>
            <person name="Posewitz M.C."/>
        </authorList>
    </citation>
    <scope>NUCLEOTIDE SEQUENCE</scope>
    <source>
        <strain evidence="2">NIVA-4/92</strain>
    </source>
</reference>
<dbReference type="PANTHER" id="PTHR28457:SF1">
    <property type="entry name" value="CILIA- AND FLAGELLA-ASSOCIATED PROTEIN 119"/>
    <property type="match status" value="1"/>
</dbReference>
<feature type="compositionally biased region" description="Low complexity" evidence="1">
    <location>
        <begin position="181"/>
        <end position="199"/>
    </location>
</feature>
<evidence type="ECO:0000256" key="1">
    <source>
        <dbReference type="SAM" id="MobiDB-lite"/>
    </source>
</evidence>
<accession>A0A8J5XM42</accession>
<dbReference type="OMA" id="FVAFETI"/>
<comment type="caution">
    <text evidence="2">The sequence shown here is derived from an EMBL/GenBank/DDBJ whole genome shotgun (WGS) entry which is preliminary data.</text>
</comment>
<keyword evidence="3" id="KW-1185">Reference proteome</keyword>
<dbReference type="EMBL" id="JAGTXO010000013">
    <property type="protein sequence ID" value="KAG8464222.1"/>
    <property type="molecule type" value="Genomic_DNA"/>
</dbReference>